<feature type="compositionally biased region" description="Acidic residues" evidence="9">
    <location>
        <begin position="64"/>
        <end position="77"/>
    </location>
</feature>
<evidence type="ECO:0000256" key="2">
    <source>
        <dbReference type="ARBA" id="ARBA00022723"/>
    </source>
</evidence>
<comment type="subcellular location">
    <subcellularLocation>
        <location evidence="1">Nucleus</location>
    </subcellularLocation>
</comment>
<dbReference type="GO" id="GO:0008270">
    <property type="term" value="F:zinc ion binding"/>
    <property type="evidence" value="ECO:0007669"/>
    <property type="project" value="UniProtKB-KW"/>
</dbReference>
<dbReference type="InterPro" id="IPR036236">
    <property type="entry name" value="Znf_C2H2_sf"/>
</dbReference>
<evidence type="ECO:0000256" key="7">
    <source>
        <dbReference type="ARBA" id="ARBA00023242"/>
    </source>
</evidence>
<proteinExistence type="predicted"/>
<dbReference type="Gene3D" id="3.30.160.60">
    <property type="entry name" value="Classic Zinc Finger"/>
    <property type="match status" value="1"/>
</dbReference>
<keyword evidence="6" id="KW-0804">Transcription</keyword>
<feature type="domain" description="C2H2-type" evidence="10">
    <location>
        <begin position="100"/>
        <end position="127"/>
    </location>
</feature>
<accession>A0AAV0K8W7</accession>
<evidence type="ECO:0000256" key="6">
    <source>
        <dbReference type="ARBA" id="ARBA00023163"/>
    </source>
</evidence>
<evidence type="ECO:0000256" key="8">
    <source>
        <dbReference type="PROSITE-ProRule" id="PRU00042"/>
    </source>
</evidence>
<dbReference type="PANTHER" id="PTHR45801">
    <property type="entry name" value="OS07G0101800 PROTEIN"/>
    <property type="match status" value="1"/>
</dbReference>
<keyword evidence="12" id="KW-1185">Reference proteome</keyword>
<dbReference type="PROSITE" id="PS50157">
    <property type="entry name" value="ZINC_FINGER_C2H2_2"/>
    <property type="match status" value="1"/>
</dbReference>
<evidence type="ECO:0000259" key="10">
    <source>
        <dbReference type="PROSITE" id="PS50157"/>
    </source>
</evidence>
<dbReference type="EMBL" id="CAMGYJ010000005">
    <property type="protein sequence ID" value="CAI0418551.1"/>
    <property type="molecule type" value="Genomic_DNA"/>
</dbReference>
<sequence length="302" mass="32707">MAAELGFLALTQLQKVAHSSQKQQLMLMSDGGTNSSTGAAAAIAGVPPRTTWMWNPRPGKEDHQEEDEEDDDDEEESWEVKAFEEDAGNVNGSTWPPRSYTCTFCRREFRSAQALGGHMNVHRRDRAKLHHHQALPLHLPPPPPPPQNPTNASSSSTYIIPSPEFSAAAGGLCLLYQFPSPNNLHHPITTATFSTVTNACTTTDAPSTLLSMAPYAQEHRYSRRGPMVAVGQSRNPYPPPVRRNSSSSSPPQYYNFGAGGGGQLATAEGNDKEMGSSSNEEGEELDLELRLGQRSTSSSSSS</sequence>
<gene>
    <name evidence="11" type="ORF">LITE_LOCUS17678</name>
</gene>
<dbReference type="SUPFAM" id="SSF57667">
    <property type="entry name" value="beta-beta-alpha zinc fingers"/>
    <property type="match status" value="1"/>
</dbReference>
<dbReference type="InterPro" id="IPR013087">
    <property type="entry name" value="Znf_C2H2_type"/>
</dbReference>
<evidence type="ECO:0000256" key="4">
    <source>
        <dbReference type="ARBA" id="ARBA00022833"/>
    </source>
</evidence>
<dbReference type="Pfam" id="PF13912">
    <property type="entry name" value="zf-C2H2_6"/>
    <property type="match status" value="1"/>
</dbReference>
<keyword evidence="2" id="KW-0479">Metal-binding</keyword>
<feature type="compositionally biased region" description="Low complexity" evidence="9">
    <location>
        <begin position="242"/>
        <end position="255"/>
    </location>
</feature>
<comment type="caution">
    <text evidence="11">The sequence shown here is derived from an EMBL/GenBank/DDBJ whole genome shotgun (WGS) entry which is preliminary data.</text>
</comment>
<keyword evidence="7" id="KW-0539">Nucleus</keyword>
<keyword evidence="4" id="KW-0862">Zinc</keyword>
<evidence type="ECO:0000256" key="3">
    <source>
        <dbReference type="ARBA" id="ARBA00022771"/>
    </source>
</evidence>
<feature type="compositionally biased region" description="Pro residues" evidence="9">
    <location>
        <begin position="138"/>
        <end position="148"/>
    </location>
</feature>
<feature type="compositionally biased region" description="Low complexity" evidence="9">
    <location>
        <begin position="290"/>
        <end position="302"/>
    </location>
</feature>
<dbReference type="PROSITE" id="PS00028">
    <property type="entry name" value="ZINC_FINGER_C2H2_1"/>
    <property type="match status" value="1"/>
</dbReference>
<dbReference type="Proteomes" id="UP001154282">
    <property type="component" value="Unassembled WGS sequence"/>
</dbReference>
<organism evidence="11 12">
    <name type="scientific">Linum tenue</name>
    <dbReference type="NCBI Taxonomy" id="586396"/>
    <lineage>
        <taxon>Eukaryota</taxon>
        <taxon>Viridiplantae</taxon>
        <taxon>Streptophyta</taxon>
        <taxon>Embryophyta</taxon>
        <taxon>Tracheophyta</taxon>
        <taxon>Spermatophyta</taxon>
        <taxon>Magnoliopsida</taxon>
        <taxon>eudicotyledons</taxon>
        <taxon>Gunneridae</taxon>
        <taxon>Pentapetalae</taxon>
        <taxon>rosids</taxon>
        <taxon>fabids</taxon>
        <taxon>Malpighiales</taxon>
        <taxon>Linaceae</taxon>
        <taxon>Linum</taxon>
    </lineage>
</organism>
<feature type="region of interest" description="Disordered" evidence="9">
    <location>
        <begin position="223"/>
        <end position="302"/>
    </location>
</feature>
<evidence type="ECO:0000256" key="5">
    <source>
        <dbReference type="ARBA" id="ARBA00023015"/>
    </source>
</evidence>
<dbReference type="GO" id="GO:0005634">
    <property type="term" value="C:nucleus"/>
    <property type="evidence" value="ECO:0007669"/>
    <property type="project" value="UniProtKB-SubCell"/>
</dbReference>
<dbReference type="SMART" id="SM00355">
    <property type="entry name" value="ZnF_C2H2"/>
    <property type="match status" value="1"/>
</dbReference>
<feature type="region of interest" description="Disordered" evidence="9">
    <location>
        <begin position="49"/>
        <end position="78"/>
    </location>
</feature>
<evidence type="ECO:0000256" key="9">
    <source>
        <dbReference type="SAM" id="MobiDB-lite"/>
    </source>
</evidence>
<name>A0AAV0K8W7_9ROSI</name>
<feature type="region of interest" description="Disordered" evidence="9">
    <location>
        <begin position="134"/>
        <end position="156"/>
    </location>
</feature>
<evidence type="ECO:0000313" key="12">
    <source>
        <dbReference type="Proteomes" id="UP001154282"/>
    </source>
</evidence>
<dbReference type="AlphaFoldDB" id="A0AAV0K8W7"/>
<protein>
    <recommendedName>
        <fullName evidence="10">C2H2-type domain-containing protein</fullName>
    </recommendedName>
</protein>
<dbReference type="InterPro" id="IPR052426">
    <property type="entry name" value="Plant_dev_regulator"/>
</dbReference>
<evidence type="ECO:0000256" key="1">
    <source>
        <dbReference type="ARBA" id="ARBA00004123"/>
    </source>
</evidence>
<keyword evidence="3 8" id="KW-0863">Zinc-finger</keyword>
<dbReference type="PANTHER" id="PTHR45801:SF5">
    <property type="entry name" value="OS05G0286100 PROTEIN"/>
    <property type="match status" value="1"/>
</dbReference>
<keyword evidence="5" id="KW-0805">Transcription regulation</keyword>
<reference evidence="11" key="1">
    <citation type="submission" date="2022-08" db="EMBL/GenBank/DDBJ databases">
        <authorList>
            <person name="Gutierrez-Valencia J."/>
        </authorList>
    </citation>
    <scope>NUCLEOTIDE SEQUENCE</scope>
</reference>
<evidence type="ECO:0000313" key="11">
    <source>
        <dbReference type="EMBL" id="CAI0418551.1"/>
    </source>
</evidence>